<name>A0A2D6M178_9ARCH</name>
<dbReference type="InterPro" id="IPR003339">
    <property type="entry name" value="ABC/ECF_trnsptr_transmembrane"/>
</dbReference>
<dbReference type="Proteomes" id="UP000226592">
    <property type="component" value="Unassembled WGS sequence"/>
</dbReference>
<feature type="transmembrane region" description="Helical" evidence="5">
    <location>
        <begin position="100"/>
        <end position="117"/>
    </location>
</feature>
<evidence type="ECO:0000256" key="1">
    <source>
        <dbReference type="ARBA" id="ARBA00004141"/>
    </source>
</evidence>
<evidence type="ECO:0000256" key="3">
    <source>
        <dbReference type="ARBA" id="ARBA00022989"/>
    </source>
</evidence>
<evidence type="ECO:0000256" key="2">
    <source>
        <dbReference type="ARBA" id="ARBA00022692"/>
    </source>
</evidence>
<proteinExistence type="predicted"/>
<evidence type="ECO:0000313" key="6">
    <source>
        <dbReference type="EMBL" id="MAG22171.1"/>
    </source>
</evidence>
<dbReference type="Pfam" id="PF02361">
    <property type="entry name" value="CbiQ"/>
    <property type="match status" value="1"/>
</dbReference>
<dbReference type="CDD" id="cd16914">
    <property type="entry name" value="EcfT"/>
    <property type="match status" value="1"/>
</dbReference>
<evidence type="ECO:0000256" key="5">
    <source>
        <dbReference type="SAM" id="Phobius"/>
    </source>
</evidence>
<sequence>MFQYSSKSLFSGVREEFKILFLLLVFVAAFSITNLAVQAVLFVLLFALLFVAGYRDFLKLFAGLIPFLLLANASFVLFLADTGIDLVHFTLVANFRVLSLFAATAFFTFSTDIFALVRMMKKAHIPELVYLPIYILFRFLPEIEKDLVEISSIQRIKGITKRQPILYIESIFLPLLFTVLQKSDDLAIAYYLRKKRETESG</sequence>
<reference evidence="7" key="1">
    <citation type="submission" date="2017-09" db="EMBL/GenBank/DDBJ databases">
        <title>The Reconstruction of 2,631 Draft Metagenome-Assembled Genomes from the Global Oceans.</title>
        <authorList>
            <person name="Tully B.J."/>
            <person name="Graham E.D."/>
            <person name="Heidelberg J.F."/>
        </authorList>
    </citation>
    <scope>NUCLEOTIDE SEQUENCE [LARGE SCALE GENOMIC DNA]</scope>
</reference>
<keyword evidence="4 5" id="KW-0472">Membrane</keyword>
<dbReference type="GO" id="GO:0005886">
    <property type="term" value="C:plasma membrane"/>
    <property type="evidence" value="ECO:0007669"/>
    <property type="project" value="UniProtKB-ARBA"/>
</dbReference>
<evidence type="ECO:0000256" key="4">
    <source>
        <dbReference type="ARBA" id="ARBA00023136"/>
    </source>
</evidence>
<protein>
    <recommendedName>
        <fullName evidence="8">Energy-coupling factor transporter transmembrane protein EcfT</fullName>
    </recommendedName>
</protein>
<feature type="transmembrane region" description="Helical" evidence="5">
    <location>
        <begin position="20"/>
        <end position="53"/>
    </location>
</feature>
<feature type="transmembrane region" description="Helical" evidence="5">
    <location>
        <begin position="60"/>
        <end position="80"/>
    </location>
</feature>
<accession>A0A2D6M178</accession>
<evidence type="ECO:0000313" key="7">
    <source>
        <dbReference type="Proteomes" id="UP000226592"/>
    </source>
</evidence>
<organism evidence="6 7">
    <name type="scientific">Candidatus Iainarchaeum sp</name>
    <dbReference type="NCBI Taxonomy" id="3101447"/>
    <lineage>
        <taxon>Archaea</taxon>
        <taxon>Candidatus Iainarchaeota</taxon>
        <taxon>Candidatus Iainarchaeia</taxon>
        <taxon>Candidatus Iainarchaeales</taxon>
        <taxon>Candidatus Iainarchaeaceae</taxon>
        <taxon>Candidatus Iainarchaeum</taxon>
    </lineage>
</organism>
<gene>
    <name evidence="6" type="ORF">CL943_02605</name>
</gene>
<dbReference type="EMBL" id="NZBU01000008">
    <property type="protein sequence ID" value="MAG22171.1"/>
    <property type="molecule type" value="Genomic_DNA"/>
</dbReference>
<comment type="subcellular location">
    <subcellularLocation>
        <location evidence="1">Membrane</location>
        <topology evidence="1">Multi-pass membrane protein</topology>
    </subcellularLocation>
</comment>
<comment type="caution">
    <text evidence="6">The sequence shown here is derived from an EMBL/GenBank/DDBJ whole genome shotgun (WGS) entry which is preliminary data.</text>
</comment>
<keyword evidence="2 5" id="KW-0812">Transmembrane</keyword>
<evidence type="ECO:0008006" key="8">
    <source>
        <dbReference type="Google" id="ProtNLM"/>
    </source>
</evidence>
<dbReference type="AlphaFoldDB" id="A0A2D6M178"/>
<keyword evidence="3 5" id="KW-1133">Transmembrane helix</keyword>